<dbReference type="Pfam" id="PF00550">
    <property type="entry name" value="PP-binding"/>
    <property type="match status" value="2"/>
</dbReference>
<keyword evidence="2" id="KW-0596">Phosphopantetheine</keyword>
<dbReference type="InterPro" id="IPR020806">
    <property type="entry name" value="PKS_PP-bd"/>
</dbReference>
<organism evidence="6 7">
    <name type="scientific">Tengunoibacter tsumagoiensis</name>
    <dbReference type="NCBI Taxonomy" id="2014871"/>
    <lineage>
        <taxon>Bacteria</taxon>
        <taxon>Bacillati</taxon>
        <taxon>Chloroflexota</taxon>
        <taxon>Ktedonobacteria</taxon>
        <taxon>Ktedonobacterales</taxon>
        <taxon>Dictyobacteraceae</taxon>
        <taxon>Tengunoibacter</taxon>
    </lineage>
</organism>
<dbReference type="Gene3D" id="3.30.300.30">
    <property type="match status" value="2"/>
</dbReference>
<dbReference type="InterPro" id="IPR042099">
    <property type="entry name" value="ANL_N_sf"/>
</dbReference>
<dbReference type="Gene3D" id="3.40.50.12780">
    <property type="entry name" value="N-terminal domain of ligase-like"/>
    <property type="match status" value="1"/>
</dbReference>
<dbReference type="InterPro" id="IPR009081">
    <property type="entry name" value="PP-bd_ACP"/>
</dbReference>
<dbReference type="OrthoDB" id="134488at2"/>
<dbReference type="Gene3D" id="3.30.559.10">
    <property type="entry name" value="Chloramphenicol acetyltransferase-like domain"/>
    <property type="match status" value="2"/>
</dbReference>
<feature type="domain" description="Carrier" evidence="5">
    <location>
        <begin position="1014"/>
        <end position="1089"/>
    </location>
</feature>
<evidence type="ECO:0000256" key="3">
    <source>
        <dbReference type="ARBA" id="ARBA00022553"/>
    </source>
</evidence>
<feature type="region of interest" description="Disordered" evidence="4">
    <location>
        <begin position="2054"/>
        <end position="2078"/>
    </location>
</feature>
<dbReference type="NCBIfam" id="TIGR01733">
    <property type="entry name" value="AA-adenyl-dom"/>
    <property type="match status" value="1"/>
</dbReference>
<name>A0A402A642_9CHLR</name>
<evidence type="ECO:0000256" key="4">
    <source>
        <dbReference type="SAM" id="MobiDB-lite"/>
    </source>
</evidence>
<dbReference type="FunFam" id="2.30.38.10:FF:000001">
    <property type="entry name" value="Non-ribosomal peptide synthetase PvdI"/>
    <property type="match status" value="1"/>
</dbReference>
<dbReference type="CDD" id="cd19531">
    <property type="entry name" value="LCL_NRPS-like"/>
    <property type="match status" value="2"/>
</dbReference>
<dbReference type="Pfam" id="PF00501">
    <property type="entry name" value="AMP-binding"/>
    <property type="match status" value="1"/>
</dbReference>
<protein>
    <recommendedName>
        <fullName evidence="5">Carrier domain-containing protein</fullName>
    </recommendedName>
</protein>
<dbReference type="Proteomes" id="UP000287352">
    <property type="component" value="Unassembled WGS sequence"/>
</dbReference>
<dbReference type="InterPro" id="IPR020845">
    <property type="entry name" value="AMP-binding_CS"/>
</dbReference>
<dbReference type="InterPro" id="IPR000873">
    <property type="entry name" value="AMP-dep_synth/lig_dom"/>
</dbReference>
<proteinExistence type="predicted"/>
<dbReference type="CDD" id="cd12117">
    <property type="entry name" value="A_NRPS_Srf_like"/>
    <property type="match status" value="1"/>
</dbReference>
<dbReference type="PANTHER" id="PTHR45527:SF1">
    <property type="entry name" value="FATTY ACID SYNTHASE"/>
    <property type="match status" value="1"/>
</dbReference>
<evidence type="ECO:0000256" key="1">
    <source>
        <dbReference type="ARBA" id="ARBA00001957"/>
    </source>
</evidence>
<comment type="cofactor">
    <cofactor evidence="1">
        <name>pantetheine 4'-phosphate</name>
        <dbReference type="ChEBI" id="CHEBI:47942"/>
    </cofactor>
</comment>
<dbReference type="Gene3D" id="3.30.559.30">
    <property type="entry name" value="Nonribosomal peptide synthetase, condensation domain"/>
    <property type="match status" value="2"/>
</dbReference>
<dbReference type="Gene3D" id="1.10.1200.10">
    <property type="entry name" value="ACP-like"/>
    <property type="match status" value="2"/>
</dbReference>
<dbReference type="InterPro" id="IPR010071">
    <property type="entry name" value="AA_adenyl_dom"/>
</dbReference>
<dbReference type="InterPro" id="IPR036736">
    <property type="entry name" value="ACP-like_sf"/>
</dbReference>
<dbReference type="GO" id="GO:0031177">
    <property type="term" value="F:phosphopantetheine binding"/>
    <property type="evidence" value="ECO:0007669"/>
    <property type="project" value="InterPro"/>
</dbReference>
<evidence type="ECO:0000313" key="6">
    <source>
        <dbReference type="EMBL" id="GCE14614.1"/>
    </source>
</evidence>
<dbReference type="Pfam" id="PF13193">
    <property type="entry name" value="AMP-binding_C"/>
    <property type="match status" value="1"/>
</dbReference>
<reference evidence="7" key="1">
    <citation type="submission" date="2018-12" db="EMBL/GenBank/DDBJ databases">
        <title>Tengunoibacter tsumagoiensis gen. nov., sp. nov., Dictyobacter kobayashii sp. nov., D. alpinus sp. nov., and D. joshuensis sp. nov. and description of Dictyobacteraceae fam. nov. within the order Ktedonobacterales isolated from Tengu-no-mugimeshi.</title>
        <authorList>
            <person name="Wang C.M."/>
            <person name="Zheng Y."/>
            <person name="Sakai Y."/>
            <person name="Toyoda A."/>
            <person name="Minakuchi Y."/>
            <person name="Abe K."/>
            <person name="Yokota A."/>
            <person name="Yabe S."/>
        </authorList>
    </citation>
    <scope>NUCLEOTIDE SEQUENCE [LARGE SCALE GENOMIC DNA]</scope>
    <source>
        <strain evidence="7">Uno3</strain>
    </source>
</reference>
<dbReference type="Gene3D" id="3.40.50.980">
    <property type="match status" value="2"/>
</dbReference>
<evidence type="ECO:0000259" key="5">
    <source>
        <dbReference type="PROSITE" id="PS50075"/>
    </source>
</evidence>
<keyword evidence="3" id="KW-0597">Phosphoprotein</keyword>
<dbReference type="SUPFAM" id="SSF56801">
    <property type="entry name" value="Acetyl-CoA synthetase-like"/>
    <property type="match status" value="2"/>
</dbReference>
<evidence type="ECO:0000313" key="7">
    <source>
        <dbReference type="Proteomes" id="UP000287352"/>
    </source>
</evidence>
<dbReference type="GO" id="GO:0044550">
    <property type="term" value="P:secondary metabolite biosynthetic process"/>
    <property type="evidence" value="ECO:0007669"/>
    <property type="project" value="TreeGrafter"/>
</dbReference>
<dbReference type="GO" id="GO:0072330">
    <property type="term" value="P:monocarboxylic acid biosynthetic process"/>
    <property type="evidence" value="ECO:0007669"/>
    <property type="project" value="UniProtKB-ARBA"/>
</dbReference>
<dbReference type="EMBL" id="BIFR01000002">
    <property type="protein sequence ID" value="GCE14614.1"/>
    <property type="molecule type" value="Genomic_DNA"/>
</dbReference>
<dbReference type="Gene3D" id="2.30.38.10">
    <property type="entry name" value="Luciferase, Domain 3"/>
    <property type="match status" value="1"/>
</dbReference>
<dbReference type="SUPFAM" id="SSF47336">
    <property type="entry name" value="ACP-like"/>
    <property type="match status" value="2"/>
</dbReference>
<dbReference type="FunFam" id="1.10.1200.10:FF:000016">
    <property type="entry name" value="Non-ribosomal peptide synthase"/>
    <property type="match status" value="1"/>
</dbReference>
<dbReference type="SUPFAM" id="SSF52777">
    <property type="entry name" value="CoA-dependent acyltransferases"/>
    <property type="match status" value="4"/>
</dbReference>
<dbReference type="GO" id="GO:0005737">
    <property type="term" value="C:cytoplasm"/>
    <property type="evidence" value="ECO:0007669"/>
    <property type="project" value="TreeGrafter"/>
</dbReference>
<dbReference type="SMART" id="SM00823">
    <property type="entry name" value="PKS_PP"/>
    <property type="match status" value="2"/>
</dbReference>
<accession>A0A402A642</accession>
<comment type="caution">
    <text evidence="6">The sequence shown here is derived from an EMBL/GenBank/DDBJ whole genome shotgun (WGS) entry which is preliminary data.</text>
</comment>
<dbReference type="PROSITE" id="PS00012">
    <property type="entry name" value="PHOSPHOPANTETHEINE"/>
    <property type="match status" value="1"/>
</dbReference>
<dbReference type="InterPro" id="IPR006162">
    <property type="entry name" value="Ppantetheine_attach_site"/>
</dbReference>
<dbReference type="PROSITE" id="PS00455">
    <property type="entry name" value="AMP_BINDING"/>
    <property type="match status" value="1"/>
</dbReference>
<dbReference type="RefSeq" id="WP_126582167.1">
    <property type="nucleotide sequence ID" value="NZ_BIFR01000002.1"/>
</dbReference>
<dbReference type="Pfam" id="PF00668">
    <property type="entry name" value="Condensation"/>
    <property type="match status" value="2"/>
</dbReference>
<dbReference type="GO" id="GO:0003824">
    <property type="term" value="F:catalytic activity"/>
    <property type="evidence" value="ECO:0007669"/>
    <property type="project" value="InterPro"/>
</dbReference>
<keyword evidence="7" id="KW-1185">Reference proteome</keyword>
<evidence type="ECO:0000256" key="2">
    <source>
        <dbReference type="ARBA" id="ARBA00022450"/>
    </source>
</evidence>
<sequence>MTADKQSKLAGLSAQAQDLLFQRLQQKKKQSRLPETIPEQPRTGSSFPLSFAQERLWFLAQMEPETVHYTICRAVLIQGDLLISALEQAINRLVERHEILRTTFRQDDSLPVQIIAPFRSISLPLIRLEAGTEEAAFAWAQQEARRPFQLEQDPLLRFHLLCLNDQKHLLVLTIHHSIIDGWSLGLLFQELAAWYQRFQQADLSPLPAVGIQYADYALWQRQWLAEGREQRQLAYWKRQLAGAPAVLAFPTRSDDSFINEERRSIVKRSASKSLADRLQTLSQQEQVTPFTSYLAAFFLLLARYTLQDDLLVGTPIANRQRRELEQVIGYLANTLVLRARISGDLTWHEFVQQVSATTLDAYAHQDLPFERLVESLQPERSLKQTPLIQVLFSFHSDPEATFNLPGLSTQTYQIDPGSATFLLTVAVEVREQELHLSAQYQQEQLSPAMVSQFLRHYELVLEQIVAHPEAQIKAFSLCTEEERSQLISKQISTAFPAQSSIQELFAEYVQRTPDAIALRSGSQTLTYWQLAQQSDWLAQSIAEQGVGPDVPVVLFVERSLAFIIALLAILKAGGAYVVLESSWPLERKAFVIDQLRPPVLVTSSHLLSQLPPIEGRVLYLDQLPLLEGGPWRGPDCDARQLAYISYTSGSTGWPKGVMVSHQNVVRLIRNTNYAQLHHERFLQLSAVAFDASTFEIWGALLNGSELVIAPAQQLSLHEIRALVEREYITTLWLTAGLFQQMVEHEPETFRSLHQALAGGDIVALPPALKALQYLPAESVLINGYGPTENTTFTTCYRLPGQSQGLTGSFPIGSPIANTSVFILDPYLQPVPTGLIGELYTGGAGLARGYCNRPDLTAERFIPHPFSSQPGDRLYATGDLARYRVDGVIEFIGRRDNQVKIRGFRVELGEIESVLWQTQLVRSCAVVYVCPVGSQEKSLVAYIVLRDQVLRNQTLQARAQLQQQVQQVLPDYMRPAIWLFKEQLPLTANGKVDRRALPLPTVQAKELESVQDHGQPVDPIQEYLVQLWASLLKQGPIGIHDNFFAAGGHSLLATQLIARIRATFHQDLPLRAIFEAPTIAQLSERIIHQQQSSQAHERLTAISRQERQERLPLNRAQRRLWFLQQVEPENIAYHVPFALRFVGQLDHQALDQSLQEIVRRHEALRTIFLQQDNEPFQRLLPSLVLSLPIDDFSQLPPAEREQIVQEALVAEARVPFDLQLGPLIRAHLFQLAAEEHILLIVMHHIITDGWSLNVFFTELAQLYTAYVQHQPSPLLELPVQTIDYAYWQQSRVVDSQLAYWKEQLAGAPTVFELPYRTVRPPVQSYRGARQLFTLPASLLQQLQIVAINADCTLFMVVLAAFDVVMAMYSGQSDFLLGMPIANRTRPEIEGLIGFFVNTLLLRAQLTEVQTLPHLLSKVRDVVLGASAHQDLPFEQLVEVLQPHRDASRNPLFQIEFVFNNVVSLPRDLPNLTVELLRVSNGTEQFDLTCAIADTGSGLQVLFEYNSDLFEAAFIQRLAEQYRAVLERMTLDPAQSLSSLMVITEEQLEHLRIWGGWQSSLIPSELSFFNNWHPWSELPAVIVSGQVVTYQQLFSAELPAAIEEQSENHELLMQIRALLQALTEDGHYSFSSPGTQSFTLSVTDLLRQLTLLTAAYQNHALLHQEGERILLLAPLYTIDLLEFALPALSRGATLVLVSASERLRIRDHLSDFLSEQAISTIIISAREWPHWYAHLRQYPRPTALRTILLYGRAETQIALHTTKLPELSLVAAFRPQKPGLTTLLATVHENGLHPHLLANVNLAILDQQGGPVPIGVIGELAVNGNWLERQAASDSKDSPIFPASAEGLYRTGEWGKFTQEGQLQLFGTTSTRVRLQESMIDLIVIEQMLSEQVGVLQAAVSVDAEGSLMALIAYILPYAGQQPDPLQIKKALQQQLPGYMVPEHILIVPELIFLPDGQLDRRMLPQPSRTRQQVFAATANEQLLLQIWRKVLQKEQISMQDNFFEQGGHSLLLLQVHSQLPPEIKEVVSVVNLFQYPTILALSTFISAQRQTKGVKDQGKKAAQSRLQALQRKQPLRKRP</sequence>
<dbReference type="GO" id="GO:0008610">
    <property type="term" value="P:lipid biosynthetic process"/>
    <property type="evidence" value="ECO:0007669"/>
    <property type="project" value="UniProtKB-ARBA"/>
</dbReference>
<dbReference type="InterPro" id="IPR045851">
    <property type="entry name" value="AMP-bd_C_sf"/>
</dbReference>
<dbReference type="PANTHER" id="PTHR45527">
    <property type="entry name" value="NONRIBOSOMAL PEPTIDE SYNTHETASE"/>
    <property type="match status" value="1"/>
</dbReference>
<feature type="domain" description="Carrier" evidence="5">
    <location>
        <begin position="1973"/>
        <end position="2048"/>
    </location>
</feature>
<dbReference type="GO" id="GO:0043041">
    <property type="term" value="P:amino acid activation for nonribosomal peptide biosynthetic process"/>
    <property type="evidence" value="ECO:0007669"/>
    <property type="project" value="TreeGrafter"/>
</dbReference>
<dbReference type="InterPro" id="IPR025110">
    <property type="entry name" value="AMP-bd_C"/>
</dbReference>
<dbReference type="InterPro" id="IPR001242">
    <property type="entry name" value="Condensation_dom"/>
</dbReference>
<dbReference type="InterPro" id="IPR023213">
    <property type="entry name" value="CAT-like_dom_sf"/>
</dbReference>
<gene>
    <name evidence="6" type="ORF">KTT_44730</name>
</gene>
<dbReference type="PROSITE" id="PS50075">
    <property type="entry name" value="CARRIER"/>
    <property type="match status" value="2"/>
</dbReference>